<comment type="function">
    <text evidence="2">Hydrolyzes 3-hydroxyisobutyryl-CoA (HIBYL-CoA), a saline catabolite. Has high activity toward isobutyryl-CoA. Could be an isobutyryl-CoA dehydrogenase that functions in valine catabolism.</text>
</comment>
<dbReference type="Proteomes" id="UP000017836">
    <property type="component" value="Unassembled WGS sequence"/>
</dbReference>
<dbReference type="HOGENOM" id="CLU_2190661_0_0_1"/>
<dbReference type="Pfam" id="PF16113">
    <property type="entry name" value="ECH_2"/>
    <property type="match status" value="1"/>
</dbReference>
<reference evidence="5" key="1">
    <citation type="journal article" date="2013" name="Science">
        <title>The Amborella genome and the evolution of flowering plants.</title>
        <authorList>
            <consortium name="Amborella Genome Project"/>
        </authorList>
    </citation>
    <scope>NUCLEOTIDE SEQUENCE [LARGE SCALE GENOMIC DNA]</scope>
</reference>
<evidence type="ECO:0000256" key="1">
    <source>
        <dbReference type="ARBA" id="ARBA00022801"/>
    </source>
</evidence>
<evidence type="ECO:0000313" key="4">
    <source>
        <dbReference type="EMBL" id="ERN02629.1"/>
    </source>
</evidence>
<gene>
    <name evidence="4" type="ORF">AMTR_s00085p00011540</name>
</gene>
<dbReference type="InterPro" id="IPR032259">
    <property type="entry name" value="HIBYL-CoA-H"/>
</dbReference>
<dbReference type="EC" id="3.1.2.4" evidence="2"/>
<accession>W1P4Q0</accession>
<dbReference type="Gene3D" id="3.90.226.10">
    <property type="entry name" value="2-enoyl-CoA Hydratase, Chain A, domain 1"/>
    <property type="match status" value="1"/>
</dbReference>
<comment type="catalytic activity">
    <reaction evidence="2">
        <text>3-hydroxy-2-methylpropanoyl-CoA + H2O = 3-hydroxy-2-methylpropanoate + CoA + H(+)</text>
        <dbReference type="Rhea" id="RHEA:20888"/>
        <dbReference type="ChEBI" id="CHEBI:11805"/>
        <dbReference type="ChEBI" id="CHEBI:15377"/>
        <dbReference type="ChEBI" id="CHEBI:15378"/>
        <dbReference type="ChEBI" id="CHEBI:57287"/>
        <dbReference type="ChEBI" id="CHEBI:57340"/>
        <dbReference type="EC" id="3.1.2.4"/>
    </reaction>
</comment>
<dbReference type="InterPro" id="IPR029045">
    <property type="entry name" value="ClpP/crotonase-like_dom_sf"/>
</dbReference>
<dbReference type="AlphaFoldDB" id="W1P4Q0"/>
<dbReference type="InterPro" id="IPR045004">
    <property type="entry name" value="ECH_dom"/>
</dbReference>
<comment type="pathway">
    <text evidence="2">Amino-acid degradation; L-valine degradation.</text>
</comment>
<dbReference type="STRING" id="13333.W1P4Q0"/>
<evidence type="ECO:0000256" key="2">
    <source>
        <dbReference type="RuleBase" id="RU369070"/>
    </source>
</evidence>
<dbReference type="PANTHER" id="PTHR43176">
    <property type="entry name" value="3-HYDROXYISOBUTYRYL-COA HYDROLASE-RELATED"/>
    <property type="match status" value="1"/>
</dbReference>
<comment type="similarity">
    <text evidence="2">Belongs to the enoyl-CoA hydratase/isomerase family.</text>
</comment>
<name>W1P4Q0_AMBTC</name>
<dbReference type="SUPFAM" id="SSF52096">
    <property type="entry name" value="ClpP/crotonase"/>
    <property type="match status" value="1"/>
</dbReference>
<dbReference type="Gramene" id="ERN02629">
    <property type="protein sequence ID" value="ERN02629"/>
    <property type="gene ID" value="AMTR_s00085p00011540"/>
</dbReference>
<feature type="domain" description="Enoyl-CoA hydratase/isomerase" evidence="3">
    <location>
        <begin position="48"/>
        <end position="105"/>
    </location>
</feature>
<keyword evidence="5" id="KW-1185">Reference proteome</keyword>
<keyword evidence="1 2" id="KW-0378">Hydrolase</keyword>
<feature type="non-terminal residue" evidence="4">
    <location>
        <position position="109"/>
    </location>
</feature>
<protein>
    <recommendedName>
        <fullName evidence="2">3-hydroxyisobutyryl-CoA hydrolase</fullName>
        <shortName evidence="2">HIB-CoA hydrolase</shortName>
        <shortName evidence="2">HIBYL-CoA-H</shortName>
        <ecNumber evidence="2">3.1.2.4</ecNumber>
    </recommendedName>
    <alternativeName>
        <fullName evidence="2">3-hydroxyisobutyryl-coenzyme A hydrolase</fullName>
    </alternativeName>
</protein>
<dbReference type="PANTHER" id="PTHR43176:SF14">
    <property type="entry name" value="SMALL RIBOSOMAL SUBUNIT PROTEIN MS47"/>
    <property type="match status" value="1"/>
</dbReference>
<dbReference type="EMBL" id="KI394487">
    <property type="protein sequence ID" value="ERN02629.1"/>
    <property type="molecule type" value="Genomic_DNA"/>
</dbReference>
<dbReference type="eggNOG" id="KOG1684">
    <property type="taxonomic scope" value="Eukaryota"/>
</dbReference>
<organism evidence="4 5">
    <name type="scientific">Amborella trichopoda</name>
    <dbReference type="NCBI Taxonomy" id="13333"/>
    <lineage>
        <taxon>Eukaryota</taxon>
        <taxon>Viridiplantae</taxon>
        <taxon>Streptophyta</taxon>
        <taxon>Embryophyta</taxon>
        <taxon>Tracheophyta</taxon>
        <taxon>Spermatophyta</taxon>
        <taxon>Magnoliopsida</taxon>
        <taxon>Amborellales</taxon>
        <taxon>Amborellaceae</taxon>
        <taxon>Amborella</taxon>
    </lineage>
</organism>
<dbReference type="CDD" id="cd06558">
    <property type="entry name" value="crotonase-like"/>
    <property type="match status" value="1"/>
</dbReference>
<dbReference type="GO" id="GO:0003860">
    <property type="term" value="F:3-hydroxyisobutyryl-CoA hydrolase activity"/>
    <property type="evidence" value="ECO:0007669"/>
    <property type="project" value="UniProtKB-UniRule"/>
</dbReference>
<dbReference type="GO" id="GO:0006574">
    <property type="term" value="P:L-valine catabolic process"/>
    <property type="evidence" value="ECO:0007669"/>
    <property type="project" value="UniProtKB-UniRule"/>
</dbReference>
<proteinExistence type="inferred from homology"/>
<evidence type="ECO:0000313" key="5">
    <source>
        <dbReference type="Proteomes" id="UP000017836"/>
    </source>
</evidence>
<evidence type="ECO:0000259" key="3">
    <source>
        <dbReference type="Pfam" id="PF16113"/>
    </source>
</evidence>
<sequence>MVPLKSLTRRICSCPLFIHQTRAISSQPNIAHDDALNQVLVEGRAHSRTVVLNRTSSLNAFTTSMILRLRKLYEAWEENPDIGFVVLKGSGRAFCGGGDVVRLYHLLGE</sequence>